<evidence type="ECO:0000259" key="12">
    <source>
        <dbReference type="Pfam" id="PF07715"/>
    </source>
</evidence>
<evidence type="ECO:0000259" key="11">
    <source>
        <dbReference type="Pfam" id="PF00593"/>
    </source>
</evidence>
<dbReference type="PANTHER" id="PTHR47234">
    <property type="match status" value="1"/>
</dbReference>
<keyword evidence="4 8" id="KW-0812">Transmembrane</keyword>
<dbReference type="PANTHER" id="PTHR47234:SF3">
    <property type="entry name" value="SECRETIN_TONB SHORT N-TERMINAL DOMAIN-CONTAINING PROTEIN"/>
    <property type="match status" value="1"/>
</dbReference>
<feature type="region of interest" description="Disordered" evidence="10">
    <location>
        <begin position="315"/>
        <end position="338"/>
    </location>
</feature>
<evidence type="ECO:0000256" key="3">
    <source>
        <dbReference type="ARBA" id="ARBA00022452"/>
    </source>
</evidence>
<dbReference type="SUPFAM" id="SSF56935">
    <property type="entry name" value="Porins"/>
    <property type="match status" value="1"/>
</dbReference>
<dbReference type="AlphaFoldDB" id="A0A8A4TU93"/>
<keyword evidence="5 9" id="KW-0798">TonB box</keyword>
<keyword evidence="2 8" id="KW-0813">Transport</keyword>
<dbReference type="Proteomes" id="UP000663929">
    <property type="component" value="Chromosome"/>
</dbReference>
<dbReference type="Gene3D" id="2.60.40.1120">
    <property type="entry name" value="Carboxypeptidase-like, regulatory domain"/>
    <property type="match status" value="1"/>
</dbReference>
<accession>A0A8A4TU93</accession>
<dbReference type="InterPro" id="IPR013784">
    <property type="entry name" value="Carb-bd-like_fold"/>
</dbReference>
<dbReference type="Pfam" id="PF07715">
    <property type="entry name" value="Plug"/>
    <property type="match status" value="1"/>
</dbReference>
<keyword evidence="13" id="KW-0675">Receptor</keyword>
<evidence type="ECO:0000256" key="2">
    <source>
        <dbReference type="ARBA" id="ARBA00022448"/>
    </source>
</evidence>
<dbReference type="GO" id="GO:0009279">
    <property type="term" value="C:cell outer membrane"/>
    <property type="evidence" value="ECO:0007669"/>
    <property type="project" value="UniProtKB-SubCell"/>
</dbReference>
<evidence type="ECO:0000256" key="4">
    <source>
        <dbReference type="ARBA" id="ARBA00022692"/>
    </source>
</evidence>
<name>A0A8A4TU93_SULCO</name>
<reference evidence="13" key="1">
    <citation type="submission" date="2021-03" db="EMBL/GenBank/DDBJ databases">
        <title>Acanthopleuribacteraceae sp. M133.</title>
        <authorList>
            <person name="Wang G."/>
        </authorList>
    </citation>
    <scope>NUCLEOTIDE SEQUENCE</scope>
    <source>
        <strain evidence="13">M133</strain>
    </source>
</reference>
<sequence length="901" mass="98078">MEQQRDIQPNGAQPFGQVARRMLGLLFLIFCAVPAFAQTGLIVGTVTDGASSQPLAGATILVVEIQKVAVSDEQGKYSLRVRPGNYKLLVTFPEYESVYQAVTVEADGEDTQDFEMYEALAQFGEELVVIGSRAARTAIETPVPVDVMHTDELKSTGMTETSKMLQFLAPSFNFSTSTISDGTDIVRPSTLRGLGPDQTLVLVNGKRRHTSALVHVNGSVGRGTAGVDMNAIPASAIERIEILRDGASAQYGSDAIAGVINLVLKDDVGTSFDVNSGQTYDEDGEVVMGSINHGWRIGDTGYLNLTAEFRDRGATNRAGLDPRQQYPSLADGSPDPRETSFDRLNHRYGDADSENLGFFLNGSFPLGDDSEIYVFGGYTDREGESGGFYRRSLDARNVPEVYPDGFLPLINTTVEDSSLSVGFKTLIANWVLDANVTTGGNSFEFDISNSVNVSLGTASPTEANAGTLEFNQTTAGLDLFGTVDWGLSSPVNLAFGVEWRQDNYQIEAGETASWVDGGVPNQFGERAAPGIQVFPGFRPANEVDEDRDNLALYAEMESNLSEQFLLSLAGRFEDYSDFGNNFSGKLAMRYTISEGLALRLSGSTGFRAPSLHQSFFNNTSTQFVFDEASGELVPFEVGTFRNNDEVTQAFGIPELKEETSVNASAGFTWKPMKSLSITADIYRIDIDDRVVVSGQFQDSADPRIEAILAPFNVRAAQFFTNAIDTETEGGDLVISWASKIGASSTLKITAAGNWNDTEVADEVAIPAQLEGLQDTLFNRIERERVQTSQPRSHLNLGLGYSNGGFFSNVRLNRFGSVKTVEVASNPDLDQVFGAKVLTDLDLGWNFNNGLRWSLGANNLFDVYPDENRTEISFNGIFVYPRRTAPFGFNGGSYYTRISYAF</sequence>
<evidence type="ECO:0000256" key="6">
    <source>
        <dbReference type="ARBA" id="ARBA00023136"/>
    </source>
</evidence>
<dbReference type="SUPFAM" id="SSF49452">
    <property type="entry name" value="Starch-binding domain-like"/>
    <property type="match status" value="1"/>
</dbReference>
<evidence type="ECO:0000256" key="7">
    <source>
        <dbReference type="ARBA" id="ARBA00023237"/>
    </source>
</evidence>
<organism evidence="13 14">
    <name type="scientific">Sulfidibacter corallicola</name>
    <dbReference type="NCBI Taxonomy" id="2818388"/>
    <lineage>
        <taxon>Bacteria</taxon>
        <taxon>Pseudomonadati</taxon>
        <taxon>Acidobacteriota</taxon>
        <taxon>Holophagae</taxon>
        <taxon>Acanthopleuribacterales</taxon>
        <taxon>Acanthopleuribacteraceae</taxon>
        <taxon>Sulfidibacter</taxon>
    </lineage>
</organism>
<dbReference type="KEGG" id="scor:J3U87_09020"/>
<dbReference type="InterPro" id="IPR000531">
    <property type="entry name" value="Beta-barrel_TonB"/>
</dbReference>
<evidence type="ECO:0000256" key="8">
    <source>
        <dbReference type="PROSITE-ProRule" id="PRU01360"/>
    </source>
</evidence>
<keyword evidence="14" id="KW-1185">Reference proteome</keyword>
<evidence type="ECO:0000256" key="9">
    <source>
        <dbReference type="RuleBase" id="RU003357"/>
    </source>
</evidence>
<dbReference type="InterPro" id="IPR012910">
    <property type="entry name" value="Plug_dom"/>
</dbReference>
<dbReference type="GO" id="GO:0030246">
    <property type="term" value="F:carbohydrate binding"/>
    <property type="evidence" value="ECO:0007669"/>
    <property type="project" value="InterPro"/>
</dbReference>
<keyword evidence="3 8" id="KW-1134">Transmembrane beta strand</keyword>
<protein>
    <submittedName>
        <fullName evidence="13">TonB-dependent receptor</fullName>
    </submittedName>
</protein>
<dbReference type="Gene3D" id="2.170.130.10">
    <property type="entry name" value="TonB-dependent receptor, plug domain"/>
    <property type="match status" value="1"/>
</dbReference>
<dbReference type="Pfam" id="PF13620">
    <property type="entry name" value="CarboxypepD_reg"/>
    <property type="match status" value="1"/>
</dbReference>
<dbReference type="Gene3D" id="2.40.170.20">
    <property type="entry name" value="TonB-dependent receptor, beta-barrel domain"/>
    <property type="match status" value="1"/>
</dbReference>
<keyword evidence="6 8" id="KW-0472">Membrane</keyword>
<gene>
    <name evidence="13" type="ORF">J3U87_09020</name>
</gene>
<evidence type="ECO:0000313" key="14">
    <source>
        <dbReference type="Proteomes" id="UP000663929"/>
    </source>
</evidence>
<dbReference type="InterPro" id="IPR037066">
    <property type="entry name" value="Plug_dom_sf"/>
</dbReference>
<evidence type="ECO:0000256" key="1">
    <source>
        <dbReference type="ARBA" id="ARBA00004571"/>
    </source>
</evidence>
<comment type="subcellular location">
    <subcellularLocation>
        <location evidence="1 8">Cell outer membrane</location>
        <topology evidence="1 8">Multi-pass membrane protein</topology>
    </subcellularLocation>
</comment>
<dbReference type="RefSeq" id="WP_237382706.1">
    <property type="nucleotide sequence ID" value="NZ_CP071793.1"/>
</dbReference>
<feature type="domain" description="TonB-dependent receptor plug" evidence="12">
    <location>
        <begin position="139"/>
        <end position="259"/>
    </location>
</feature>
<evidence type="ECO:0000256" key="10">
    <source>
        <dbReference type="SAM" id="MobiDB-lite"/>
    </source>
</evidence>
<comment type="similarity">
    <text evidence="8 9">Belongs to the TonB-dependent receptor family.</text>
</comment>
<dbReference type="InterPro" id="IPR036942">
    <property type="entry name" value="Beta-barrel_TonB_sf"/>
</dbReference>
<proteinExistence type="inferred from homology"/>
<dbReference type="InterPro" id="IPR039426">
    <property type="entry name" value="TonB-dep_rcpt-like"/>
</dbReference>
<dbReference type="CDD" id="cd01347">
    <property type="entry name" value="ligand_gated_channel"/>
    <property type="match status" value="1"/>
</dbReference>
<dbReference type="Pfam" id="PF00593">
    <property type="entry name" value="TonB_dep_Rec_b-barrel"/>
    <property type="match status" value="1"/>
</dbReference>
<keyword evidence="7 8" id="KW-0998">Cell outer membrane</keyword>
<dbReference type="PROSITE" id="PS52016">
    <property type="entry name" value="TONB_DEPENDENT_REC_3"/>
    <property type="match status" value="1"/>
</dbReference>
<evidence type="ECO:0000256" key="5">
    <source>
        <dbReference type="ARBA" id="ARBA00023077"/>
    </source>
</evidence>
<feature type="domain" description="TonB-dependent receptor-like beta-barrel" evidence="11">
    <location>
        <begin position="295"/>
        <end position="859"/>
    </location>
</feature>
<dbReference type="EMBL" id="CP071793">
    <property type="protein sequence ID" value="QTD52602.1"/>
    <property type="molecule type" value="Genomic_DNA"/>
</dbReference>
<evidence type="ECO:0000313" key="13">
    <source>
        <dbReference type="EMBL" id="QTD52602.1"/>
    </source>
</evidence>